<evidence type="ECO:0000256" key="5">
    <source>
        <dbReference type="ARBA" id="ARBA00022737"/>
    </source>
</evidence>
<evidence type="ECO:0000256" key="2">
    <source>
        <dbReference type="ARBA" id="ARBA00022614"/>
    </source>
</evidence>
<evidence type="ECO:0000256" key="3">
    <source>
        <dbReference type="ARBA" id="ARBA00022692"/>
    </source>
</evidence>
<organism evidence="13 14">
    <name type="scientific">Brassica napus</name>
    <name type="common">Rape</name>
    <dbReference type="NCBI Taxonomy" id="3708"/>
    <lineage>
        <taxon>Eukaryota</taxon>
        <taxon>Viridiplantae</taxon>
        <taxon>Streptophyta</taxon>
        <taxon>Embryophyta</taxon>
        <taxon>Tracheophyta</taxon>
        <taxon>Spermatophyta</taxon>
        <taxon>Magnoliopsida</taxon>
        <taxon>eudicotyledons</taxon>
        <taxon>Gunneridae</taxon>
        <taxon>Pentapetalae</taxon>
        <taxon>rosids</taxon>
        <taxon>malvids</taxon>
        <taxon>Brassicales</taxon>
        <taxon>Brassicaceae</taxon>
        <taxon>Brassiceae</taxon>
        <taxon>Brassica</taxon>
    </lineage>
</organism>
<dbReference type="PANTHER" id="PTHR47986:SF34">
    <property type="entry name" value="RECEPTOR-LIKE KINASE TMK2"/>
    <property type="match status" value="1"/>
</dbReference>
<comment type="subcellular location">
    <subcellularLocation>
        <location evidence="1">Membrane</location>
        <topology evidence="1">Single-pass membrane protein</topology>
    </subcellularLocation>
</comment>
<evidence type="ECO:0000313" key="13">
    <source>
        <dbReference type="EMBL" id="KAH0880821.1"/>
    </source>
</evidence>
<gene>
    <name evidence="13" type="ORF">HID58_068215</name>
</gene>
<evidence type="ECO:0000256" key="10">
    <source>
        <dbReference type="SAM" id="Phobius"/>
    </source>
</evidence>
<dbReference type="InterPro" id="IPR013210">
    <property type="entry name" value="LRR_N_plant-typ"/>
</dbReference>
<dbReference type="InterPro" id="IPR032675">
    <property type="entry name" value="LRR_dom_sf"/>
</dbReference>
<feature type="signal peptide" evidence="11">
    <location>
        <begin position="1"/>
        <end position="23"/>
    </location>
</feature>
<dbReference type="Gene3D" id="3.80.10.10">
    <property type="entry name" value="Ribonuclease Inhibitor"/>
    <property type="match status" value="2"/>
</dbReference>
<evidence type="ECO:0000256" key="4">
    <source>
        <dbReference type="ARBA" id="ARBA00022729"/>
    </source>
</evidence>
<feature type="domain" description="Leucine-rich repeat-containing N-terminal plant-type" evidence="12">
    <location>
        <begin position="26"/>
        <end position="60"/>
    </location>
</feature>
<evidence type="ECO:0000256" key="11">
    <source>
        <dbReference type="SAM" id="SignalP"/>
    </source>
</evidence>
<keyword evidence="14" id="KW-1185">Reference proteome</keyword>
<dbReference type="SUPFAM" id="SSF52047">
    <property type="entry name" value="RNI-like"/>
    <property type="match status" value="1"/>
</dbReference>
<keyword evidence="3 10" id="KW-0812">Transmembrane</keyword>
<proteinExistence type="predicted"/>
<name>A0ABQ7ZLA6_BRANA</name>
<evidence type="ECO:0000256" key="8">
    <source>
        <dbReference type="ARBA" id="ARBA00023170"/>
    </source>
</evidence>
<evidence type="ECO:0000256" key="6">
    <source>
        <dbReference type="ARBA" id="ARBA00022989"/>
    </source>
</evidence>
<dbReference type="Proteomes" id="UP000824890">
    <property type="component" value="Unassembled WGS sequence"/>
</dbReference>
<evidence type="ECO:0000256" key="9">
    <source>
        <dbReference type="ARBA" id="ARBA00023180"/>
    </source>
</evidence>
<keyword evidence="5" id="KW-0677">Repeat</keyword>
<dbReference type="InterPro" id="IPR001611">
    <property type="entry name" value="Leu-rich_rpt"/>
</dbReference>
<reference evidence="13 14" key="1">
    <citation type="submission" date="2021-05" db="EMBL/GenBank/DDBJ databases">
        <title>Genome Assembly of Synthetic Allotetraploid Brassica napus Reveals Homoeologous Exchanges between Subgenomes.</title>
        <authorList>
            <person name="Davis J.T."/>
        </authorList>
    </citation>
    <scope>NUCLEOTIDE SEQUENCE [LARGE SCALE GENOMIC DNA]</scope>
    <source>
        <strain evidence="14">cv. Da-Ae</strain>
        <tissue evidence="13">Seedling</tissue>
    </source>
</reference>
<keyword evidence="4 11" id="KW-0732">Signal</keyword>
<keyword evidence="7 10" id="KW-0472">Membrane</keyword>
<feature type="transmembrane region" description="Helical" evidence="10">
    <location>
        <begin position="456"/>
        <end position="479"/>
    </location>
</feature>
<comment type="caution">
    <text evidence="13">The sequence shown here is derived from an EMBL/GenBank/DDBJ whole genome shotgun (WGS) entry which is preliminary data.</text>
</comment>
<dbReference type="PANTHER" id="PTHR47986">
    <property type="entry name" value="OSJNBA0070M12.3 PROTEIN"/>
    <property type="match status" value="1"/>
</dbReference>
<accession>A0ABQ7ZLA6</accession>
<evidence type="ECO:0000313" key="14">
    <source>
        <dbReference type="Proteomes" id="UP000824890"/>
    </source>
</evidence>
<dbReference type="Pfam" id="PF08263">
    <property type="entry name" value="LRRNT_2"/>
    <property type="match status" value="2"/>
</dbReference>
<evidence type="ECO:0000256" key="7">
    <source>
        <dbReference type="ARBA" id="ARBA00023136"/>
    </source>
</evidence>
<feature type="domain" description="Leucine-rich repeat-containing N-terminal plant-type" evidence="12">
    <location>
        <begin position="326"/>
        <end position="360"/>
    </location>
</feature>
<dbReference type="Pfam" id="PF00560">
    <property type="entry name" value="LRR_1"/>
    <property type="match status" value="1"/>
</dbReference>
<keyword evidence="6 10" id="KW-1133">Transmembrane helix</keyword>
<evidence type="ECO:0000256" key="1">
    <source>
        <dbReference type="ARBA" id="ARBA00004167"/>
    </source>
</evidence>
<protein>
    <recommendedName>
        <fullName evidence="12">Leucine-rich repeat-containing N-terminal plant-type domain-containing protein</fullName>
    </recommendedName>
</protein>
<keyword evidence="8" id="KW-0675">Receptor</keyword>
<sequence>MRKMMKMARMLLSLLCLVALVYGQPSPDTATMFALRDSLKSEHLNWSDPNPFVWTGLRCDTRSHRVTRIEIGNRGISRTLTCDLRNLSSLAVFDVMGNNLTGKIPSLAGLKSLERVLVNDNSHVRFEIAATGRLKISHDYLLYWLPECKTEDTVVNRGDLKTNRANGFTSIDADFFTGLSSLQFLNLDNNPLRPWKIPYSLTNATSLVVFSAANCNLSGRIPNFHCRITFPNVTTPTLSSNSLVPYPDVHGLTSLKVFNVSGNKLTGIIPESIFKLSSLSYVGLGNNLLQGPKPGLLPEHDRFDRRCVNNFCLDVPGAPCDMRVNALLLTVEGFGFPVVFSESWKGNDPCNGMWIGITCTGADVTVINFKGMGLTGVITPSFVLLKDLMVINLSHKNLTGFIPQELTRLSKLKTLDVSYNQLDGQVPDFRTNVVDTTGNPVPRPIPGSIGPSAGKIVGSVIGGNVSLLLLIGFAIFLCGKITIDGKSES</sequence>
<dbReference type="InterPro" id="IPR052422">
    <property type="entry name" value="Auxin_Ser/Thr_Kinase"/>
</dbReference>
<dbReference type="Pfam" id="PF13855">
    <property type="entry name" value="LRR_8"/>
    <property type="match status" value="1"/>
</dbReference>
<keyword evidence="2" id="KW-0433">Leucine-rich repeat</keyword>
<dbReference type="EMBL" id="JAGKQM010000015">
    <property type="protein sequence ID" value="KAH0880821.1"/>
    <property type="molecule type" value="Genomic_DNA"/>
</dbReference>
<evidence type="ECO:0000259" key="12">
    <source>
        <dbReference type="Pfam" id="PF08263"/>
    </source>
</evidence>
<feature type="chain" id="PRO_5045670644" description="Leucine-rich repeat-containing N-terminal plant-type domain-containing protein" evidence="11">
    <location>
        <begin position="24"/>
        <end position="489"/>
    </location>
</feature>
<keyword evidence="9" id="KW-0325">Glycoprotein</keyword>